<dbReference type="CDD" id="cd01647">
    <property type="entry name" value="RT_LTR"/>
    <property type="match status" value="1"/>
</dbReference>
<feature type="domain" description="Reverse transcriptase" evidence="1">
    <location>
        <begin position="117"/>
        <end position="243"/>
    </location>
</feature>
<dbReference type="SUPFAM" id="SSF56672">
    <property type="entry name" value="DNA/RNA polymerases"/>
    <property type="match status" value="1"/>
</dbReference>
<sequence length="243" mass="28735">MDWLHSFMPQLIVEQRIIRFQFSNESVLEWKGSSSMPICQFIPYLKAKKMISKGYIYHLVQVKDSNSETPTLEIVPTELKELKEKLKDLLDKGFIRPSISPWGAPVLFVKKIDGSFIICIDYRQLNKITFKNKYHIPRIDDLFDQLEGSSCFSKIDLRFGYYQLRVRDSDVLKTAFRTHYGHYEFVVMSFGLTNAPMAFMDLMNKVFKKYLDFFFIVFIDDILIYSRSEEEYATYLRVVLQTL</sequence>
<protein>
    <recommendedName>
        <fullName evidence="1">Reverse transcriptase domain-containing protein</fullName>
    </recommendedName>
</protein>
<dbReference type="EMBL" id="CP133618">
    <property type="protein sequence ID" value="WMV38446.1"/>
    <property type="molecule type" value="Genomic_DNA"/>
</dbReference>
<dbReference type="InterPro" id="IPR000477">
    <property type="entry name" value="RT_dom"/>
</dbReference>
<dbReference type="PANTHER" id="PTHR24559">
    <property type="entry name" value="TRANSPOSON TY3-I GAG-POL POLYPROTEIN"/>
    <property type="match status" value="1"/>
</dbReference>
<dbReference type="Proteomes" id="UP001234989">
    <property type="component" value="Chromosome 7"/>
</dbReference>
<dbReference type="Gene3D" id="3.10.10.10">
    <property type="entry name" value="HIV Type 1 Reverse Transcriptase, subunit A, domain 1"/>
    <property type="match status" value="1"/>
</dbReference>
<gene>
    <name evidence="2" type="ORF">MTR67_031831</name>
</gene>
<evidence type="ECO:0000313" key="3">
    <source>
        <dbReference type="Proteomes" id="UP001234989"/>
    </source>
</evidence>
<dbReference type="InterPro" id="IPR043502">
    <property type="entry name" value="DNA/RNA_pol_sf"/>
</dbReference>
<organism evidence="2 3">
    <name type="scientific">Solanum verrucosum</name>
    <dbReference type="NCBI Taxonomy" id="315347"/>
    <lineage>
        <taxon>Eukaryota</taxon>
        <taxon>Viridiplantae</taxon>
        <taxon>Streptophyta</taxon>
        <taxon>Embryophyta</taxon>
        <taxon>Tracheophyta</taxon>
        <taxon>Spermatophyta</taxon>
        <taxon>Magnoliopsida</taxon>
        <taxon>eudicotyledons</taxon>
        <taxon>Gunneridae</taxon>
        <taxon>Pentapetalae</taxon>
        <taxon>asterids</taxon>
        <taxon>lamiids</taxon>
        <taxon>Solanales</taxon>
        <taxon>Solanaceae</taxon>
        <taxon>Solanoideae</taxon>
        <taxon>Solaneae</taxon>
        <taxon>Solanum</taxon>
    </lineage>
</organism>
<dbReference type="Pfam" id="PF00078">
    <property type="entry name" value="RVT_1"/>
    <property type="match status" value="1"/>
</dbReference>
<accession>A0AAF0ZEH1</accession>
<keyword evidence="3" id="KW-1185">Reference proteome</keyword>
<dbReference type="InterPro" id="IPR053134">
    <property type="entry name" value="RNA-dir_DNA_polymerase"/>
</dbReference>
<evidence type="ECO:0000259" key="1">
    <source>
        <dbReference type="Pfam" id="PF00078"/>
    </source>
</evidence>
<name>A0AAF0ZEH1_SOLVR</name>
<dbReference type="InterPro" id="IPR043128">
    <property type="entry name" value="Rev_trsase/Diguanyl_cyclase"/>
</dbReference>
<dbReference type="AlphaFoldDB" id="A0AAF0ZEH1"/>
<evidence type="ECO:0000313" key="2">
    <source>
        <dbReference type="EMBL" id="WMV38446.1"/>
    </source>
</evidence>
<reference evidence="2" key="1">
    <citation type="submission" date="2023-08" db="EMBL/GenBank/DDBJ databases">
        <title>A de novo genome assembly of Solanum verrucosum Schlechtendal, a Mexican diploid species geographically isolated from the other diploid A-genome species in potato relatives.</title>
        <authorList>
            <person name="Hosaka K."/>
        </authorList>
    </citation>
    <scope>NUCLEOTIDE SEQUENCE</scope>
    <source>
        <tissue evidence="2">Young leaves</tissue>
    </source>
</reference>
<proteinExistence type="predicted"/>
<dbReference type="PANTHER" id="PTHR24559:SF444">
    <property type="entry name" value="REVERSE TRANSCRIPTASE DOMAIN-CONTAINING PROTEIN"/>
    <property type="match status" value="1"/>
</dbReference>
<dbReference type="Gene3D" id="3.30.70.270">
    <property type="match status" value="1"/>
</dbReference>